<organism evidence="1 2">
    <name type="scientific">Athelia psychrophila</name>
    <dbReference type="NCBI Taxonomy" id="1759441"/>
    <lineage>
        <taxon>Eukaryota</taxon>
        <taxon>Fungi</taxon>
        <taxon>Dikarya</taxon>
        <taxon>Basidiomycota</taxon>
        <taxon>Agaricomycotina</taxon>
        <taxon>Agaricomycetes</taxon>
        <taxon>Agaricomycetidae</taxon>
        <taxon>Atheliales</taxon>
        <taxon>Atheliaceae</taxon>
        <taxon>Athelia</taxon>
    </lineage>
</organism>
<protein>
    <submittedName>
        <fullName evidence="1">Uncharacterized protein</fullName>
    </submittedName>
</protein>
<sequence>MFGFTDSLPLREPVVQRKREQALEEATVTLLHRCSVFELLQAPPISCGYHCFFGTLLRIAPVKRASGAFEGVYAATNLQGVVKGPREDGVKGRLALAIALWSGRRAETASSTLQPYRRHSHALTRPPVVWFHAVTNYNHVDTLCKH</sequence>
<evidence type="ECO:0000313" key="2">
    <source>
        <dbReference type="Proteomes" id="UP000076532"/>
    </source>
</evidence>
<dbReference type="Proteomes" id="UP000076532">
    <property type="component" value="Unassembled WGS sequence"/>
</dbReference>
<gene>
    <name evidence="1" type="ORF">FIBSPDRAFT_890861</name>
</gene>
<dbReference type="AlphaFoldDB" id="A0A166KFU3"/>
<proteinExistence type="predicted"/>
<name>A0A166KFU3_9AGAM</name>
<dbReference type="EMBL" id="KV417544">
    <property type="protein sequence ID" value="KZP21861.1"/>
    <property type="molecule type" value="Genomic_DNA"/>
</dbReference>
<reference evidence="1 2" key="1">
    <citation type="journal article" date="2016" name="Mol. Biol. Evol.">
        <title>Comparative Genomics of Early-Diverging Mushroom-Forming Fungi Provides Insights into the Origins of Lignocellulose Decay Capabilities.</title>
        <authorList>
            <person name="Nagy L.G."/>
            <person name="Riley R."/>
            <person name="Tritt A."/>
            <person name="Adam C."/>
            <person name="Daum C."/>
            <person name="Floudas D."/>
            <person name="Sun H."/>
            <person name="Yadav J.S."/>
            <person name="Pangilinan J."/>
            <person name="Larsson K.H."/>
            <person name="Matsuura K."/>
            <person name="Barry K."/>
            <person name="Labutti K."/>
            <person name="Kuo R."/>
            <person name="Ohm R.A."/>
            <person name="Bhattacharya S.S."/>
            <person name="Shirouzu T."/>
            <person name="Yoshinaga Y."/>
            <person name="Martin F.M."/>
            <person name="Grigoriev I.V."/>
            <person name="Hibbett D.S."/>
        </authorList>
    </citation>
    <scope>NUCLEOTIDE SEQUENCE [LARGE SCALE GENOMIC DNA]</scope>
    <source>
        <strain evidence="1 2">CBS 109695</strain>
    </source>
</reference>
<evidence type="ECO:0000313" key="1">
    <source>
        <dbReference type="EMBL" id="KZP21861.1"/>
    </source>
</evidence>
<accession>A0A166KFU3</accession>
<keyword evidence="2" id="KW-1185">Reference proteome</keyword>